<evidence type="ECO:0000313" key="2">
    <source>
        <dbReference type="Proteomes" id="UP000298416"/>
    </source>
</evidence>
<sequence>MDVDFEEENLRSLQIEEDEGPIRPSSRIRRRIRIESEVSRPNTAQLADTPRIRIDGVSVAYRYRIRIRYVIRQQGGVSVCLDDLLLLHHTRQLFSRDSCHKWVHQVLDGYLALVDACATAKDILSHAREHLLHLHSFLRRRRDSHHLIASRKTAKKMIHKTLTRITSLKHKPSVLALADREAEAIAVISMLKETEAATLDLIESLLCSVSGSRSSSSGWSLVSRLIGSRRCSGQDDDDHKHRLEFSEVDAALEKLVRLDGAMQVDELGLQLREMEESLGVVEDKVEGLFKRLVRTRVSLLNMHSN</sequence>
<proteinExistence type="predicted"/>
<comment type="caution">
    <text evidence="1">The sequence shown here is derived from an EMBL/GenBank/DDBJ whole genome shotgun (WGS) entry which is preliminary data.</text>
</comment>
<dbReference type="Pfam" id="PF03087">
    <property type="entry name" value="BPS1"/>
    <property type="match status" value="1"/>
</dbReference>
<dbReference type="GO" id="GO:0048367">
    <property type="term" value="P:shoot system development"/>
    <property type="evidence" value="ECO:0007669"/>
    <property type="project" value="InterPro"/>
</dbReference>
<dbReference type="PANTHER" id="PTHR33070">
    <property type="entry name" value="OS06G0725500 PROTEIN"/>
    <property type="match status" value="1"/>
</dbReference>
<dbReference type="InterPro" id="IPR004320">
    <property type="entry name" value="BPS1_pln"/>
</dbReference>
<organism evidence="1">
    <name type="scientific">Salvia splendens</name>
    <name type="common">Scarlet sage</name>
    <dbReference type="NCBI Taxonomy" id="180675"/>
    <lineage>
        <taxon>Eukaryota</taxon>
        <taxon>Viridiplantae</taxon>
        <taxon>Streptophyta</taxon>
        <taxon>Embryophyta</taxon>
        <taxon>Tracheophyta</taxon>
        <taxon>Spermatophyta</taxon>
        <taxon>Magnoliopsida</taxon>
        <taxon>eudicotyledons</taxon>
        <taxon>Gunneridae</taxon>
        <taxon>Pentapetalae</taxon>
        <taxon>asterids</taxon>
        <taxon>lamiids</taxon>
        <taxon>Lamiales</taxon>
        <taxon>Lamiaceae</taxon>
        <taxon>Nepetoideae</taxon>
        <taxon>Mentheae</taxon>
        <taxon>Salviinae</taxon>
        <taxon>Salvia</taxon>
        <taxon>Salvia subgen. Calosphace</taxon>
        <taxon>core Calosphace</taxon>
    </lineage>
</organism>
<name>A0A8X8ZE68_SALSN</name>
<reference evidence="1" key="1">
    <citation type="submission" date="2018-01" db="EMBL/GenBank/DDBJ databases">
        <authorList>
            <person name="Mao J.F."/>
        </authorList>
    </citation>
    <scope>NUCLEOTIDE SEQUENCE</scope>
    <source>
        <strain evidence="1">Huo1</strain>
        <tissue evidence="1">Leaf</tissue>
    </source>
</reference>
<evidence type="ECO:0000313" key="1">
    <source>
        <dbReference type="EMBL" id="KAG6401447.1"/>
    </source>
</evidence>
<gene>
    <name evidence="1" type="ORF">SASPL_138304</name>
</gene>
<dbReference type="EMBL" id="PNBA02000014">
    <property type="protein sequence ID" value="KAG6401447.1"/>
    <property type="molecule type" value="Genomic_DNA"/>
</dbReference>
<reference evidence="1" key="2">
    <citation type="submission" date="2020-08" db="EMBL/GenBank/DDBJ databases">
        <title>Plant Genome Project.</title>
        <authorList>
            <person name="Zhang R.-G."/>
        </authorList>
    </citation>
    <scope>NUCLEOTIDE SEQUENCE</scope>
    <source>
        <strain evidence="1">Huo1</strain>
        <tissue evidence="1">Leaf</tissue>
    </source>
</reference>
<dbReference type="PANTHER" id="PTHR33070:SF129">
    <property type="entry name" value="DUF241 DOMAIN PROTEIN"/>
    <property type="match status" value="1"/>
</dbReference>
<keyword evidence="2" id="KW-1185">Reference proteome</keyword>
<accession>A0A8X8ZE68</accession>
<protein>
    <submittedName>
        <fullName evidence="1">Uncharacterized protein</fullName>
    </submittedName>
</protein>
<dbReference type="AlphaFoldDB" id="A0A8X8ZE68"/>
<dbReference type="Proteomes" id="UP000298416">
    <property type="component" value="Unassembled WGS sequence"/>
</dbReference>
<dbReference type="GO" id="GO:0048364">
    <property type="term" value="P:root development"/>
    <property type="evidence" value="ECO:0007669"/>
    <property type="project" value="InterPro"/>
</dbReference>